<sequence>MAERTREQYENSETRFSVVVHRTPTEDFELENASAQAIEKIIEGNNLVEHGFQIEEVAWLKQKDKTLGKFASLGIWFDTAEGAEYILNNGLLVGQRKHHGVDTVPANTSGNDAPRG</sequence>
<protein>
    <submittedName>
        <fullName evidence="1">Uncharacterized protein</fullName>
    </submittedName>
</protein>
<dbReference type="STRING" id="1220188.A0A4S3IZR6"/>
<reference evidence="1 2" key="1">
    <citation type="submission" date="2019-03" db="EMBL/GenBank/DDBJ databases">
        <title>The genome sequence of a newly discovered highly antifungal drug resistant Aspergillus species, Aspergillus tanneri NIH 1004.</title>
        <authorList>
            <person name="Mounaud S."/>
            <person name="Singh I."/>
            <person name="Joardar V."/>
            <person name="Pakala S."/>
            <person name="Pakala S."/>
            <person name="Venepally P."/>
            <person name="Hoover J."/>
            <person name="Nierman W."/>
            <person name="Chung J."/>
            <person name="Losada L."/>
        </authorList>
    </citation>
    <scope>NUCLEOTIDE SEQUENCE [LARGE SCALE GENOMIC DNA]</scope>
    <source>
        <strain evidence="1 2">NIH1004</strain>
    </source>
</reference>
<dbReference type="EMBL" id="SOSA01000991">
    <property type="protein sequence ID" value="THC87930.1"/>
    <property type="molecule type" value="Genomic_DNA"/>
</dbReference>
<accession>A0A4S3IZR6</accession>
<dbReference type="AlphaFoldDB" id="A0A4S3IZR6"/>
<evidence type="ECO:0000313" key="1">
    <source>
        <dbReference type="EMBL" id="THC87930.1"/>
    </source>
</evidence>
<proteinExistence type="predicted"/>
<name>A0A4S3IZR6_9EURO</name>
<organism evidence="1 2">
    <name type="scientific">Aspergillus tanneri</name>
    <dbReference type="NCBI Taxonomy" id="1220188"/>
    <lineage>
        <taxon>Eukaryota</taxon>
        <taxon>Fungi</taxon>
        <taxon>Dikarya</taxon>
        <taxon>Ascomycota</taxon>
        <taxon>Pezizomycotina</taxon>
        <taxon>Eurotiomycetes</taxon>
        <taxon>Eurotiomycetidae</taxon>
        <taxon>Eurotiales</taxon>
        <taxon>Aspergillaceae</taxon>
        <taxon>Aspergillus</taxon>
        <taxon>Aspergillus subgen. Circumdati</taxon>
    </lineage>
</organism>
<comment type="caution">
    <text evidence="1">The sequence shown here is derived from an EMBL/GenBank/DDBJ whole genome shotgun (WGS) entry which is preliminary data.</text>
</comment>
<dbReference type="Proteomes" id="UP000308092">
    <property type="component" value="Unassembled WGS sequence"/>
</dbReference>
<evidence type="ECO:0000313" key="2">
    <source>
        <dbReference type="Proteomes" id="UP000308092"/>
    </source>
</evidence>
<keyword evidence="2" id="KW-1185">Reference proteome</keyword>
<gene>
    <name evidence="1" type="ORF">EYZ11_012621</name>
</gene>
<dbReference type="VEuPathDB" id="FungiDB:EYZ11_012621"/>